<dbReference type="Proteomes" id="UP000694941">
    <property type="component" value="Unplaced"/>
</dbReference>
<dbReference type="InterPro" id="IPR030379">
    <property type="entry name" value="G_SEPTIN_dom"/>
</dbReference>
<dbReference type="InterPro" id="IPR027417">
    <property type="entry name" value="P-loop_NTPase"/>
</dbReference>
<dbReference type="Pfam" id="PF00735">
    <property type="entry name" value="Septin"/>
    <property type="match status" value="1"/>
</dbReference>
<evidence type="ECO:0000313" key="5">
    <source>
        <dbReference type="Proteomes" id="UP000694941"/>
    </source>
</evidence>
<reference evidence="6" key="1">
    <citation type="submission" date="2025-08" db="UniProtKB">
        <authorList>
            <consortium name="RefSeq"/>
        </authorList>
    </citation>
    <scope>IDENTIFICATION</scope>
    <source>
        <tissue evidence="6">Muscle</tissue>
    </source>
</reference>
<evidence type="ECO:0000256" key="1">
    <source>
        <dbReference type="ARBA" id="ARBA00022741"/>
    </source>
</evidence>
<keyword evidence="2 3" id="KW-0342">GTP-binding</keyword>
<proteinExistence type="inferred from homology"/>
<dbReference type="GeneID" id="106478451"/>
<gene>
    <name evidence="6" type="primary">LOC106478451</name>
</gene>
<organism evidence="5 6">
    <name type="scientific">Limulus polyphemus</name>
    <name type="common">Atlantic horseshoe crab</name>
    <dbReference type="NCBI Taxonomy" id="6850"/>
    <lineage>
        <taxon>Eukaryota</taxon>
        <taxon>Metazoa</taxon>
        <taxon>Ecdysozoa</taxon>
        <taxon>Arthropoda</taxon>
        <taxon>Chelicerata</taxon>
        <taxon>Merostomata</taxon>
        <taxon>Xiphosura</taxon>
        <taxon>Limulidae</taxon>
        <taxon>Limulus</taxon>
    </lineage>
</organism>
<evidence type="ECO:0000256" key="3">
    <source>
        <dbReference type="RuleBase" id="RU004560"/>
    </source>
</evidence>
<dbReference type="InterPro" id="IPR016491">
    <property type="entry name" value="Septin"/>
</dbReference>
<evidence type="ECO:0000259" key="4">
    <source>
        <dbReference type="PROSITE" id="PS51719"/>
    </source>
</evidence>
<evidence type="ECO:0000313" key="6">
    <source>
        <dbReference type="RefSeq" id="XP_013794449.1"/>
    </source>
</evidence>
<keyword evidence="1 3" id="KW-0547">Nucleotide-binding</keyword>
<name>A0ABM1C5B2_LIMPO</name>
<protein>
    <submittedName>
        <fullName evidence="6">Neuronal-specific septin-3-like isoform X1</fullName>
    </submittedName>
</protein>
<dbReference type="CDD" id="cd01850">
    <property type="entry name" value="CDC_Septin"/>
    <property type="match status" value="1"/>
</dbReference>
<dbReference type="Gene3D" id="3.40.50.300">
    <property type="entry name" value="P-loop containing nucleotide triphosphate hydrolases"/>
    <property type="match status" value="1"/>
</dbReference>
<evidence type="ECO:0000256" key="2">
    <source>
        <dbReference type="ARBA" id="ARBA00023134"/>
    </source>
</evidence>
<comment type="similarity">
    <text evidence="3">Belongs to the TRAFAC class TrmE-Era-EngA-EngB-Septin-like GTPase superfamily. Septin GTPase family.</text>
</comment>
<dbReference type="PANTHER" id="PTHR18884">
    <property type="entry name" value="SEPTIN"/>
    <property type="match status" value="1"/>
</dbReference>
<dbReference type="RefSeq" id="XP_013794449.1">
    <property type="nucleotide sequence ID" value="XM_013938995.2"/>
</dbReference>
<keyword evidence="5" id="KW-1185">Reference proteome</keyword>
<feature type="domain" description="Septin-type G" evidence="4">
    <location>
        <begin position="118"/>
        <end position="391"/>
    </location>
</feature>
<dbReference type="SUPFAM" id="SSF52540">
    <property type="entry name" value="P-loop containing nucleoside triphosphate hydrolases"/>
    <property type="match status" value="1"/>
</dbReference>
<dbReference type="PROSITE" id="PS51719">
    <property type="entry name" value="G_SEPTIN"/>
    <property type="match status" value="1"/>
</dbReference>
<sequence>MEVQDNNRVFFPTHVEEVLRESFLEEDTQGRGYVESKNIVNVVRKVLGIFLTHTEKAKVLGKAEYLAVKGLLSVEDFITIMADTLAETTHWGNLKTEVAGYVGIDTLQEQIRKKVLKRGFEFNIMVVGRSGLGKSTLINTLFKANVSLRSCSKSEEKVEIPKTTHVKSVSHVIEEKGVRLRLTVTDTPGFGDQINNDNCWLPVLDYINEQYENYLSEEQSVTRKKHIPDTRIHCCLYFISPTGHSLSPLDIEFMRRLDRCVNIVPVIAKADTLTIEERVGFKQRIKQDLANNGIRTYPMKELEEDPEETVTNNKIRELLPFAVVGSNQQYPNNGRTVYGRKTQWGLVEVENRSHCEFSDLRDMLIRTHMQDLVEVTRSVHYENFRQDRLASRRGRTQFNGQVIDMDSMNESSL</sequence>
<accession>A0ABM1C5B2</accession>